<reference evidence="3" key="1">
    <citation type="journal article" date="2019" name="Int. J. Syst. Evol. Microbiol.">
        <title>The Global Catalogue of Microorganisms (GCM) 10K type strain sequencing project: providing services to taxonomists for standard genome sequencing and annotation.</title>
        <authorList>
            <consortium name="The Broad Institute Genomics Platform"/>
            <consortium name="The Broad Institute Genome Sequencing Center for Infectious Disease"/>
            <person name="Wu L."/>
            <person name="Ma J."/>
        </authorList>
    </citation>
    <scope>NUCLEOTIDE SEQUENCE [LARGE SCALE GENOMIC DNA]</scope>
    <source>
        <strain evidence="3">CGMCC 4.7466</strain>
    </source>
</reference>
<dbReference type="SUPFAM" id="SSF56317">
    <property type="entry name" value="Carbon-nitrogen hydrolase"/>
    <property type="match status" value="1"/>
</dbReference>
<evidence type="ECO:0000259" key="1">
    <source>
        <dbReference type="PROSITE" id="PS50263"/>
    </source>
</evidence>
<dbReference type="InterPro" id="IPR036526">
    <property type="entry name" value="C-N_Hydrolase_sf"/>
</dbReference>
<gene>
    <name evidence="2" type="ORF">ACFPFU_01100</name>
</gene>
<comment type="caution">
    <text evidence="2">The sequence shown here is derived from an EMBL/GenBank/DDBJ whole genome shotgun (WGS) entry which is preliminary data.</text>
</comment>
<organism evidence="2 3">
    <name type="scientific">Negadavirga shengliensis</name>
    <dbReference type="NCBI Taxonomy" id="1389218"/>
    <lineage>
        <taxon>Bacteria</taxon>
        <taxon>Pseudomonadati</taxon>
        <taxon>Bacteroidota</taxon>
        <taxon>Cytophagia</taxon>
        <taxon>Cytophagales</taxon>
        <taxon>Cyclobacteriaceae</taxon>
        <taxon>Negadavirga</taxon>
    </lineage>
</organism>
<evidence type="ECO:0000313" key="2">
    <source>
        <dbReference type="EMBL" id="MFC4870265.1"/>
    </source>
</evidence>
<dbReference type="Pfam" id="PF00795">
    <property type="entry name" value="CN_hydrolase"/>
    <property type="match status" value="1"/>
</dbReference>
<name>A0ABV9SV77_9BACT</name>
<dbReference type="Proteomes" id="UP001595818">
    <property type="component" value="Unassembled WGS sequence"/>
</dbReference>
<evidence type="ECO:0000313" key="3">
    <source>
        <dbReference type="Proteomes" id="UP001595818"/>
    </source>
</evidence>
<dbReference type="CDD" id="cd07575">
    <property type="entry name" value="Xc-1258_like"/>
    <property type="match status" value="1"/>
</dbReference>
<proteinExistence type="predicted"/>
<protein>
    <submittedName>
        <fullName evidence="2">Amidohydrolase</fullName>
    </submittedName>
</protein>
<dbReference type="NCBIfam" id="NF007757">
    <property type="entry name" value="PRK10438.1"/>
    <property type="match status" value="1"/>
</dbReference>
<dbReference type="InterPro" id="IPR052737">
    <property type="entry name" value="Omega-amidase_YafV"/>
</dbReference>
<dbReference type="InterPro" id="IPR003010">
    <property type="entry name" value="C-N_Hydrolase"/>
</dbReference>
<accession>A0ABV9SV77</accession>
<dbReference type="PANTHER" id="PTHR47799">
    <property type="entry name" value="OMEGA-AMIDASE YAFV"/>
    <property type="match status" value="1"/>
</dbReference>
<dbReference type="Gene3D" id="3.60.110.10">
    <property type="entry name" value="Carbon-nitrogen hydrolase"/>
    <property type="match status" value="1"/>
</dbReference>
<keyword evidence="3" id="KW-1185">Reference proteome</keyword>
<dbReference type="PROSITE" id="PS50263">
    <property type="entry name" value="CN_HYDROLASE"/>
    <property type="match status" value="1"/>
</dbReference>
<dbReference type="RefSeq" id="WP_377060652.1">
    <property type="nucleotide sequence ID" value="NZ_JBHSJJ010000001.1"/>
</dbReference>
<feature type="domain" description="CN hydrolase" evidence="1">
    <location>
        <begin position="4"/>
        <end position="243"/>
    </location>
</feature>
<dbReference type="EMBL" id="JBHSJJ010000001">
    <property type="protein sequence ID" value="MFC4870265.1"/>
    <property type="molecule type" value="Genomic_DNA"/>
</dbReference>
<dbReference type="PANTHER" id="PTHR47799:SF1">
    <property type="entry name" value="OMEGA-AMIDASE YAFV"/>
    <property type="match status" value="1"/>
</dbReference>
<sequence length="265" mass="30797">MENLSLALFQSDLHWHNRAANLAMFEEKIWQLPKRVDVIILPEMFTTGFSMDAEDHAEPMNLHSTKWMKQMASQTGSVVTGSFIVQENGKFFNRLLWVTPAGEISHYNKRHLFGMAREDRHYEKGQERVFVEYKGWKIMPQICYDLRFPVWSRNRVLDKENGEMEYDLAFYIASWPQVRVSAWDILLKARAVENLCYTVGVNRIGKDGNGIPHTGHSAAYDFKGDTVAFGEEKENILLVELDKQALAAFRQKVPFWKDGDRFELN</sequence>